<accession>A0A3B0W7L5</accession>
<proteinExistence type="predicted"/>
<evidence type="ECO:0000313" key="1">
    <source>
        <dbReference type="EMBL" id="VAW40616.1"/>
    </source>
</evidence>
<dbReference type="AlphaFoldDB" id="A0A3B0W7L5"/>
<organism evidence="1">
    <name type="scientific">hydrothermal vent metagenome</name>
    <dbReference type="NCBI Taxonomy" id="652676"/>
    <lineage>
        <taxon>unclassified sequences</taxon>
        <taxon>metagenomes</taxon>
        <taxon>ecological metagenomes</taxon>
    </lineage>
</organism>
<protein>
    <submittedName>
        <fullName evidence="1">Uncharacterized protein</fullName>
    </submittedName>
</protein>
<sequence length="32" mass="3920">MSSNRFVFVVRLWHEDVRNMERPLELRGSVQM</sequence>
<dbReference type="EMBL" id="UOEU01000805">
    <property type="protein sequence ID" value="VAW40616.1"/>
    <property type="molecule type" value="Genomic_DNA"/>
</dbReference>
<feature type="non-terminal residue" evidence="1">
    <location>
        <position position="32"/>
    </location>
</feature>
<name>A0A3B0W7L5_9ZZZZ</name>
<reference evidence="1" key="1">
    <citation type="submission" date="2018-06" db="EMBL/GenBank/DDBJ databases">
        <authorList>
            <person name="Zhirakovskaya E."/>
        </authorList>
    </citation>
    <scope>NUCLEOTIDE SEQUENCE</scope>
</reference>
<gene>
    <name evidence="1" type="ORF">MNBD_CHLOROFLEXI01-2520</name>
</gene>